<keyword evidence="1" id="KW-0677">Repeat</keyword>
<evidence type="ECO:0000256" key="1">
    <source>
        <dbReference type="ARBA" id="ARBA00022737"/>
    </source>
</evidence>
<feature type="repeat" description="ANK" evidence="3">
    <location>
        <begin position="847"/>
        <end position="879"/>
    </location>
</feature>
<dbReference type="Pfam" id="PF13637">
    <property type="entry name" value="Ank_4"/>
    <property type="match status" value="1"/>
</dbReference>
<dbReference type="EMBL" id="QNGE01001163">
    <property type="protein sequence ID" value="KAA3678267.1"/>
    <property type="molecule type" value="Genomic_DNA"/>
</dbReference>
<evidence type="ECO:0000256" key="2">
    <source>
        <dbReference type="ARBA" id="ARBA00023043"/>
    </source>
</evidence>
<dbReference type="Pfam" id="PF00023">
    <property type="entry name" value="Ank"/>
    <property type="match status" value="1"/>
</dbReference>
<dbReference type="InterPro" id="IPR002110">
    <property type="entry name" value="Ankyrin_rpt"/>
</dbReference>
<feature type="repeat" description="ANK" evidence="3">
    <location>
        <begin position="408"/>
        <end position="440"/>
    </location>
</feature>
<feature type="repeat" description="ANK" evidence="3">
    <location>
        <begin position="170"/>
        <end position="202"/>
    </location>
</feature>
<evidence type="ECO:0000256" key="3">
    <source>
        <dbReference type="PROSITE-ProRule" id="PRU00023"/>
    </source>
</evidence>
<keyword evidence="5" id="KW-1185">Reference proteome</keyword>
<feature type="repeat" description="ANK" evidence="3">
    <location>
        <begin position="1030"/>
        <end position="1062"/>
    </location>
</feature>
<accession>A0A5J4NRG7</accession>
<dbReference type="Proteomes" id="UP000324629">
    <property type="component" value="Unassembled WGS sequence"/>
</dbReference>
<sequence>MDVCALELEDDLLQSAFVGDSARFSRFPLDSENVNYQDSQKRSVLHAAAYSGNTEITALLLQHGARVNHKDLHWLTALHRACASNADGVVKLLLAHGAIRNLHDKAWHTPLHVAAANGSLECVRLLTNVYVNVSDRMGHTPLHHAVLGGHTQVVRFLLENGASVNAFDKCDRRAMHWAAVCGQVEIVELLHLFGAEVNCRDKDQYTALHVAAAVGNLVIVKCLIDLGAELEPITSRGNTPLHLACLNGHDDVVEILLDAIAVAAVRVADTNSPSSSLSSNLSTESHEEVRTNHQDAGFSAVVAAVNRSSDLDHLTPVHLAACSTSGAYCLRALLVATTPRRGLASAMSSNSLTSLGQSKARFHSLAALDSPGGQDGCQPLHMAALHGRYDRVELLLDYGATIDARDRLGNTALHIAADRGHELFIVSLLRAGCPWDLRGQEGATALHRSALSGFHACLFRLIAAAVEDVVGEQHVNTLQDDGADIPCSHDHLDPVDFTSYGQSEAVRTRLREIMQLRDHQGRTIVHAAALGANLDCLKLVLMAGGDPFAKDLLGRTPLHYAVATCAFAARDNSFSSFKDANLMPQNLLYIPPGHDRDECIYRTNAIGEAISAASIFLKLLLDAWEKSTGLIDQGHHTDRHWTADKDKSVREHLGDTSPGRVTDAVGHTPLHFAAHFGHDSICQLLLDSKYRTGVSIGAKDCVYRGHALHHAAAQLFGHHENVRRLSHLPNLQFIFRILLHIGYLSCFMWILPLKHGADITIRDFRQRHALHMAAAGGKLKTVRYLLRYLVKLRIQNGYASDSLDARNILCPLDQYGFSPLHFAAYRGHVDCTQTLLIYNPSERLRGNLYTPLHCAAQNGHVQCLKLLLDKFGEAHISTKDAHGRTALHIAALSNQVICLEEIIRHAELHLNSSNSANQAARSCCSPTGRTRFASFIVQPDSEGCTALMLSAKVGATACIERLLAVHSQLRAQLNASLSGDVLLDSLSLNVHDMNGRTVLHHACTAPTDTAGLVILDHINDIRLIMQPDRLQRTALHLAIASGLAVLTEALIQRGADLYAVDTEGRIPVLSAAPSIPVC</sequence>
<dbReference type="AlphaFoldDB" id="A0A5J4NRG7"/>
<proteinExistence type="predicted"/>
<feature type="repeat" description="ANK" evidence="3">
    <location>
        <begin position="40"/>
        <end position="72"/>
    </location>
</feature>
<dbReference type="SMART" id="SM00248">
    <property type="entry name" value="ANK"/>
    <property type="match status" value="20"/>
</dbReference>
<evidence type="ECO:0000313" key="4">
    <source>
        <dbReference type="EMBL" id="KAA3678267.1"/>
    </source>
</evidence>
<dbReference type="Pfam" id="PF12796">
    <property type="entry name" value="Ank_2"/>
    <property type="match status" value="6"/>
</dbReference>
<reference evidence="4 5" key="1">
    <citation type="journal article" date="2019" name="Gigascience">
        <title>Whole-genome sequence of the oriental lung fluke Paragonimus westermani.</title>
        <authorList>
            <person name="Oey H."/>
            <person name="Zakrzewski M."/>
            <person name="Narain K."/>
            <person name="Devi K.R."/>
            <person name="Agatsuma T."/>
            <person name="Nawaratna S."/>
            <person name="Gobert G.N."/>
            <person name="Jones M.K."/>
            <person name="Ragan M.A."/>
            <person name="McManus D.P."/>
            <person name="Krause L."/>
        </authorList>
    </citation>
    <scope>NUCLEOTIDE SEQUENCE [LARGE SCALE GENOMIC DNA]</scope>
    <source>
        <strain evidence="4 5">IND2009</strain>
    </source>
</reference>
<dbReference type="Gene3D" id="1.25.40.20">
    <property type="entry name" value="Ankyrin repeat-containing domain"/>
    <property type="match status" value="7"/>
</dbReference>
<feature type="repeat" description="ANK" evidence="3">
    <location>
        <begin position="665"/>
        <end position="687"/>
    </location>
</feature>
<dbReference type="PANTHER" id="PTHR24198">
    <property type="entry name" value="ANKYRIN REPEAT AND PROTEIN KINASE DOMAIN-CONTAINING PROTEIN"/>
    <property type="match status" value="1"/>
</dbReference>
<feature type="repeat" description="ANK" evidence="3">
    <location>
        <begin position="106"/>
        <end position="138"/>
    </location>
</feature>
<dbReference type="SUPFAM" id="SSF48403">
    <property type="entry name" value="Ankyrin repeat"/>
    <property type="match status" value="3"/>
</dbReference>
<feature type="repeat" description="ANK" evidence="3">
    <location>
        <begin position="375"/>
        <end position="407"/>
    </location>
</feature>
<feature type="repeat" description="ANK" evidence="3">
    <location>
        <begin position="815"/>
        <end position="847"/>
    </location>
</feature>
<dbReference type="InterPro" id="IPR036770">
    <property type="entry name" value="Ankyrin_rpt-contain_sf"/>
</dbReference>
<comment type="caution">
    <text evidence="4">The sequence shown here is derived from an EMBL/GenBank/DDBJ whole genome shotgun (WGS) entry which is preliminary data.</text>
</comment>
<dbReference type="PROSITE" id="PS50088">
    <property type="entry name" value="ANK_REPEAT"/>
    <property type="match status" value="14"/>
</dbReference>
<keyword evidence="2 3" id="KW-0040">ANK repeat</keyword>
<feature type="repeat" description="ANK" evidence="3">
    <location>
        <begin position="520"/>
        <end position="552"/>
    </location>
</feature>
<dbReference type="PANTHER" id="PTHR24198:SF192">
    <property type="entry name" value="SERINE_THREONINE-PROTEIN PHOSPHATASE 6 REGULATORY ANKYRIN REPEAT SUBUNIT A"/>
    <property type="match status" value="1"/>
</dbReference>
<dbReference type="PROSITE" id="PS50297">
    <property type="entry name" value="ANK_REP_REGION"/>
    <property type="match status" value="10"/>
</dbReference>
<name>A0A5J4NRG7_9TREM</name>
<evidence type="ECO:0000313" key="5">
    <source>
        <dbReference type="Proteomes" id="UP000324629"/>
    </source>
</evidence>
<feature type="repeat" description="ANK" evidence="3">
    <location>
        <begin position="236"/>
        <end position="258"/>
    </location>
</feature>
<organism evidence="4 5">
    <name type="scientific">Paragonimus westermani</name>
    <dbReference type="NCBI Taxonomy" id="34504"/>
    <lineage>
        <taxon>Eukaryota</taxon>
        <taxon>Metazoa</taxon>
        <taxon>Spiralia</taxon>
        <taxon>Lophotrochozoa</taxon>
        <taxon>Platyhelminthes</taxon>
        <taxon>Trematoda</taxon>
        <taxon>Digenea</taxon>
        <taxon>Plagiorchiida</taxon>
        <taxon>Troglotremata</taxon>
        <taxon>Troglotrematidae</taxon>
        <taxon>Paragonimus</taxon>
    </lineage>
</organism>
<feature type="repeat" description="ANK" evidence="3">
    <location>
        <begin position="73"/>
        <end position="105"/>
    </location>
</feature>
<feature type="repeat" description="ANK" evidence="3">
    <location>
        <begin position="137"/>
        <end position="169"/>
    </location>
</feature>
<feature type="repeat" description="ANK" evidence="3">
    <location>
        <begin position="203"/>
        <end position="235"/>
    </location>
</feature>
<dbReference type="PRINTS" id="PR01415">
    <property type="entry name" value="ANKYRIN"/>
</dbReference>
<protein>
    <submittedName>
        <fullName evidence="4">Serine/threonine-protein phosphatase 6 regulatory ankyrin repeat subunit A</fullName>
    </submittedName>
</protein>
<gene>
    <name evidence="4" type="ORF">DEA37_0001556</name>
</gene>